<evidence type="ECO:0000256" key="1">
    <source>
        <dbReference type="PROSITE-ProRule" id="PRU00042"/>
    </source>
</evidence>
<sequence>MEKNSVVSHNAKSSREKKLKLFGVELDPSQVDETDRGSSEDGDESVNSSPSSSVTEKPPTGKNPGGGEPPPPAKKFECQCCFKVFANSQALGGHQNAHKKERRRQKQLQLLQARKASGLNYYINPIYNKSSDKNCDNYLNYCGSNPSWLYDPSFHHINKEVYISFSLAHVENSRKKSRPIDEESSLSSPHSKRICNRNGLDLQLGLGL</sequence>
<keyword evidence="1" id="KW-0862">Zinc</keyword>
<dbReference type="InterPro" id="IPR013087">
    <property type="entry name" value="Znf_C2H2_type"/>
</dbReference>
<dbReference type="SUPFAM" id="SSF57667">
    <property type="entry name" value="beta-beta-alpha zinc fingers"/>
    <property type="match status" value="1"/>
</dbReference>
<evidence type="ECO:0000313" key="4">
    <source>
        <dbReference type="EMBL" id="KAH6822377.1"/>
    </source>
</evidence>
<dbReference type="PROSITE" id="PS00028">
    <property type="entry name" value="ZINC_FINGER_C2H2_1"/>
    <property type="match status" value="1"/>
</dbReference>
<evidence type="ECO:0000259" key="3">
    <source>
        <dbReference type="PROSITE" id="PS50157"/>
    </source>
</evidence>
<dbReference type="GO" id="GO:0003700">
    <property type="term" value="F:DNA-binding transcription factor activity"/>
    <property type="evidence" value="ECO:0007669"/>
    <property type="project" value="TreeGrafter"/>
</dbReference>
<dbReference type="EMBL" id="SDAM02001264">
    <property type="protein sequence ID" value="KAH6822377.1"/>
    <property type="molecule type" value="Genomic_DNA"/>
</dbReference>
<dbReference type="GO" id="GO:0010090">
    <property type="term" value="P:trichome morphogenesis"/>
    <property type="evidence" value="ECO:0007669"/>
    <property type="project" value="InterPro"/>
</dbReference>
<accession>A0AAD4IVJ1</accession>
<name>A0AAD4IVJ1_PERFH</name>
<reference evidence="4 5" key="1">
    <citation type="journal article" date="2021" name="Nat. Commun.">
        <title>Incipient diploidization of the medicinal plant Perilla within 10,000 years.</title>
        <authorList>
            <person name="Zhang Y."/>
            <person name="Shen Q."/>
            <person name="Leng L."/>
            <person name="Zhang D."/>
            <person name="Chen S."/>
            <person name="Shi Y."/>
            <person name="Ning Z."/>
            <person name="Chen S."/>
        </authorList>
    </citation>
    <scope>NUCLEOTIDE SEQUENCE [LARGE SCALE GENOMIC DNA]</scope>
    <source>
        <strain evidence="5">cv. PC099</strain>
    </source>
</reference>
<organism evidence="4 5">
    <name type="scientific">Perilla frutescens var. hirtella</name>
    <name type="common">Perilla citriodora</name>
    <name type="synonym">Perilla setoyensis</name>
    <dbReference type="NCBI Taxonomy" id="608512"/>
    <lineage>
        <taxon>Eukaryota</taxon>
        <taxon>Viridiplantae</taxon>
        <taxon>Streptophyta</taxon>
        <taxon>Embryophyta</taxon>
        <taxon>Tracheophyta</taxon>
        <taxon>Spermatophyta</taxon>
        <taxon>Magnoliopsida</taxon>
        <taxon>eudicotyledons</taxon>
        <taxon>Gunneridae</taxon>
        <taxon>Pentapetalae</taxon>
        <taxon>asterids</taxon>
        <taxon>lamiids</taxon>
        <taxon>Lamiales</taxon>
        <taxon>Lamiaceae</taxon>
        <taxon>Nepetoideae</taxon>
        <taxon>Elsholtzieae</taxon>
        <taxon>Perilla</taxon>
    </lineage>
</organism>
<dbReference type="GO" id="GO:0005634">
    <property type="term" value="C:nucleus"/>
    <property type="evidence" value="ECO:0007669"/>
    <property type="project" value="TreeGrafter"/>
</dbReference>
<dbReference type="Gene3D" id="3.30.160.60">
    <property type="entry name" value="Classic Zinc Finger"/>
    <property type="match status" value="1"/>
</dbReference>
<keyword evidence="1" id="KW-0479">Metal-binding</keyword>
<dbReference type="AlphaFoldDB" id="A0AAD4IVJ1"/>
<dbReference type="Proteomes" id="UP001190926">
    <property type="component" value="Unassembled WGS sequence"/>
</dbReference>
<feature type="compositionally biased region" description="Low complexity" evidence="2">
    <location>
        <begin position="45"/>
        <end position="62"/>
    </location>
</feature>
<dbReference type="PANTHER" id="PTHR46353:SF5">
    <property type="entry name" value="ZINC FINGER PROTEIN 5"/>
    <property type="match status" value="1"/>
</dbReference>
<evidence type="ECO:0000313" key="5">
    <source>
        <dbReference type="Proteomes" id="UP001190926"/>
    </source>
</evidence>
<dbReference type="GO" id="GO:0008270">
    <property type="term" value="F:zinc ion binding"/>
    <property type="evidence" value="ECO:0007669"/>
    <property type="project" value="UniProtKB-KW"/>
</dbReference>
<dbReference type="GO" id="GO:0009740">
    <property type="term" value="P:gibberellic acid mediated signaling pathway"/>
    <property type="evidence" value="ECO:0007669"/>
    <property type="project" value="TreeGrafter"/>
</dbReference>
<dbReference type="PROSITE" id="PS50157">
    <property type="entry name" value="ZINC_FINGER_C2H2_2"/>
    <property type="match status" value="1"/>
</dbReference>
<dbReference type="InterPro" id="IPR036236">
    <property type="entry name" value="Znf_C2H2_sf"/>
</dbReference>
<comment type="caution">
    <text evidence="4">The sequence shown here is derived from an EMBL/GenBank/DDBJ whole genome shotgun (WGS) entry which is preliminary data.</text>
</comment>
<evidence type="ECO:0000256" key="2">
    <source>
        <dbReference type="SAM" id="MobiDB-lite"/>
    </source>
</evidence>
<gene>
    <name evidence="4" type="ORF">C2S53_003842</name>
</gene>
<dbReference type="GO" id="GO:0009736">
    <property type="term" value="P:cytokinin-activated signaling pathway"/>
    <property type="evidence" value="ECO:0007669"/>
    <property type="project" value="TreeGrafter"/>
</dbReference>
<feature type="compositionally biased region" description="Polar residues" evidence="2">
    <location>
        <begin position="1"/>
        <end position="11"/>
    </location>
</feature>
<feature type="region of interest" description="Disordered" evidence="2">
    <location>
        <begin position="1"/>
        <end position="70"/>
    </location>
</feature>
<dbReference type="GO" id="GO:0000976">
    <property type="term" value="F:transcription cis-regulatory region binding"/>
    <property type="evidence" value="ECO:0007669"/>
    <property type="project" value="TreeGrafter"/>
</dbReference>
<dbReference type="InterPro" id="IPR044299">
    <property type="entry name" value="GIS3/ZFP5/ZFP6"/>
</dbReference>
<protein>
    <submittedName>
        <fullName evidence="4">Zinc finger protein 6</fullName>
    </submittedName>
</protein>
<feature type="domain" description="C2H2-type" evidence="3">
    <location>
        <begin position="76"/>
        <end position="103"/>
    </location>
</feature>
<keyword evidence="5" id="KW-1185">Reference proteome</keyword>
<proteinExistence type="predicted"/>
<keyword evidence="1" id="KW-0863">Zinc-finger</keyword>
<dbReference type="PANTHER" id="PTHR46353">
    <property type="entry name" value="ZINC FINGER PROTEIN 5"/>
    <property type="match status" value="1"/>
</dbReference>